<keyword evidence="2" id="KW-1185">Reference proteome</keyword>
<name>A0A2P7QE81_9SPHN</name>
<reference evidence="1 2" key="1">
    <citation type="submission" date="2018-03" db="EMBL/GenBank/DDBJ databases">
        <title>The draft genome of Sphingosinicella sp. GL-C-18.</title>
        <authorList>
            <person name="Liu L."/>
            <person name="Li L."/>
            <person name="Liang L."/>
            <person name="Zhang X."/>
            <person name="Wang T."/>
        </authorList>
    </citation>
    <scope>NUCLEOTIDE SEQUENCE [LARGE SCALE GENOMIC DNA]</scope>
    <source>
        <strain evidence="1 2">GL-C-18</strain>
    </source>
</reference>
<sequence length="100" mass="10827">MIELPELARAAIEILAANPAQRDVEIDTAAFTRAQVSELIDTVFEEGAAAGIAIKGVVVDPMQVPLPGDAEFINAFRRDGRLVFLDINVDDKVIVKRAKP</sequence>
<evidence type="ECO:0000313" key="2">
    <source>
        <dbReference type="Proteomes" id="UP000241167"/>
    </source>
</evidence>
<dbReference type="RefSeq" id="WP_106516108.1">
    <property type="nucleotide sequence ID" value="NZ_PXYI01000015.1"/>
</dbReference>
<organism evidence="1 2">
    <name type="scientific">Allosphingosinicella deserti</name>
    <dbReference type="NCBI Taxonomy" id="2116704"/>
    <lineage>
        <taxon>Bacteria</taxon>
        <taxon>Pseudomonadati</taxon>
        <taxon>Pseudomonadota</taxon>
        <taxon>Alphaproteobacteria</taxon>
        <taxon>Sphingomonadales</taxon>
        <taxon>Sphingomonadaceae</taxon>
        <taxon>Allosphingosinicella</taxon>
    </lineage>
</organism>
<evidence type="ECO:0000313" key="1">
    <source>
        <dbReference type="EMBL" id="PSJ36282.1"/>
    </source>
</evidence>
<accession>A0A2P7QE81</accession>
<comment type="caution">
    <text evidence="1">The sequence shown here is derived from an EMBL/GenBank/DDBJ whole genome shotgun (WGS) entry which is preliminary data.</text>
</comment>
<gene>
    <name evidence="1" type="ORF">C7I55_26675</name>
</gene>
<protein>
    <submittedName>
        <fullName evidence="1">Uncharacterized protein</fullName>
    </submittedName>
</protein>
<dbReference type="Proteomes" id="UP000241167">
    <property type="component" value="Unassembled WGS sequence"/>
</dbReference>
<dbReference type="EMBL" id="PXYI01000015">
    <property type="protein sequence ID" value="PSJ36282.1"/>
    <property type="molecule type" value="Genomic_DNA"/>
</dbReference>
<proteinExistence type="predicted"/>
<dbReference type="AlphaFoldDB" id="A0A2P7QE81"/>